<keyword evidence="2" id="KW-1185">Reference proteome</keyword>
<reference evidence="1" key="1">
    <citation type="submission" date="2023-01" db="EMBL/GenBank/DDBJ databases">
        <title>Biogeochemical cycle of methane in antarctic sediments.</title>
        <authorList>
            <person name="Roldan D.M."/>
            <person name="Menes R.J."/>
        </authorList>
    </citation>
    <scope>NUCLEOTIDE SEQUENCE [LARGE SCALE GENOMIC DNA]</scope>
    <source>
        <strain evidence="1">K-2018 MAG008</strain>
    </source>
</reference>
<gene>
    <name evidence="1" type="ORF">PSU93_06640</name>
</gene>
<dbReference type="AlphaFoldDB" id="A0AA43Q6T2"/>
<comment type="caution">
    <text evidence="1">The sequence shown here is derived from an EMBL/GenBank/DDBJ whole genome shotgun (WGS) entry which is preliminary data.</text>
</comment>
<evidence type="ECO:0000313" key="2">
    <source>
        <dbReference type="Proteomes" id="UP001160519"/>
    </source>
</evidence>
<organism evidence="1 2">
    <name type="scientific">Candidatus Methylobacter titanis</name>
    <dbReference type="NCBI Taxonomy" id="3053457"/>
    <lineage>
        <taxon>Bacteria</taxon>
        <taxon>Pseudomonadati</taxon>
        <taxon>Pseudomonadota</taxon>
        <taxon>Gammaproteobacteria</taxon>
        <taxon>Methylococcales</taxon>
        <taxon>Methylococcaceae</taxon>
        <taxon>Methylobacter</taxon>
    </lineage>
</organism>
<evidence type="ECO:0000313" key="1">
    <source>
        <dbReference type="EMBL" id="MDI1230806.1"/>
    </source>
</evidence>
<sequence>METIDLLRHQIIKNLMAQHTEKVEDAAIDLWEQMATKIVSIVGEGGFNSLYARSVFITQSTFPWLTAGSLSSQTDHRFAELKMSFEGQTPAQANEANSLLLITFTDILASLIGEQLTTSILRSAWSYDASDRPCKEFKNE</sequence>
<proteinExistence type="predicted"/>
<name>A0AA43Q6T2_9GAMM</name>
<protein>
    <submittedName>
        <fullName evidence="1">Uncharacterized protein</fullName>
    </submittedName>
</protein>
<accession>A0AA43Q6T2</accession>
<dbReference type="EMBL" id="JAQSDF010000015">
    <property type="protein sequence ID" value="MDI1230806.1"/>
    <property type="molecule type" value="Genomic_DNA"/>
</dbReference>
<dbReference type="Proteomes" id="UP001160519">
    <property type="component" value="Unassembled WGS sequence"/>
</dbReference>